<accession>I3CBG4</accession>
<evidence type="ECO:0000313" key="2">
    <source>
        <dbReference type="Proteomes" id="UP000005744"/>
    </source>
</evidence>
<dbReference type="OrthoDB" id="5796920at2"/>
<dbReference type="InterPro" id="IPR021736">
    <property type="entry name" value="DUF3305"/>
</dbReference>
<evidence type="ECO:0008006" key="3">
    <source>
        <dbReference type="Google" id="ProtNLM"/>
    </source>
</evidence>
<dbReference type="Proteomes" id="UP000005744">
    <property type="component" value="Unassembled WGS sequence"/>
</dbReference>
<sequence>MMSLGNDFPTLFRVSVLTACERVEGHTWLKERWRILGVVPVHEEQATSRTELLVTDQETQYLWTGFTLQLHKDELESYYHNLTAPKPRLYVVCHGDANEEPIPFLVTLSYDESAAYGEAESRVYDVSMPAEIYRWMELYVLEYYNPKPREKRERQKWFNDKSSPS</sequence>
<gene>
    <name evidence="1" type="ORF">BegalDRAFT_0030</name>
</gene>
<proteinExistence type="predicted"/>
<dbReference type="eggNOG" id="COG0746">
    <property type="taxonomic scope" value="Bacteria"/>
</dbReference>
<dbReference type="STRING" id="395493.BegalDRAFT_0030"/>
<organism evidence="1 2">
    <name type="scientific">Beggiatoa alba B18LD</name>
    <dbReference type="NCBI Taxonomy" id="395493"/>
    <lineage>
        <taxon>Bacteria</taxon>
        <taxon>Pseudomonadati</taxon>
        <taxon>Pseudomonadota</taxon>
        <taxon>Gammaproteobacteria</taxon>
        <taxon>Thiotrichales</taxon>
        <taxon>Thiotrichaceae</taxon>
        <taxon>Beggiatoa</taxon>
    </lineage>
</organism>
<dbReference type="EMBL" id="JH600070">
    <property type="protein sequence ID" value="EIJ40957.1"/>
    <property type="molecule type" value="Genomic_DNA"/>
</dbReference>
<dbReference type="HOGENOM" id="CLU_114505_1_0_6"/>
<name>I3CBG4_9GAMM</name>
<evidence type="ECO:0000313" key="1">
    <source>
        <dbReference type="EMBL" id="EIJ40957.1"/>
    </source>
</evidence>
<keyword evidence="2" id="KW-1185">Reference proteome</keyword>
<dbReference type="Pfam" id="PF11749">
    <property type="entry name" value="DUF3305"/>
    <property type="match status" value="1"/>
</dbReference>
<dbReference type="RefSeq" id="WP_002682462.1">
    <property type="nucleotide sequence ID" value="NZ_JH600070.1"/>
</dbReference>
<reference evidence="1 2" key="1">
    <citation type="submission" date="2011-11" db="EMBL/GenBank/DDBJ databases">
        <title>Improved High-Quality Draft sequence of Beggiatoa alba B18lD.</title>
        <authorList>
            <consortium name="US DOE Joint Genome Institute"/>
            <person name="Lucas S."/>
            <person name="Han J."/>
            <person name="Lapidus A."/>
            <person name="Cheng J.-F."/>
            <person name="Goodwin L."/>
            <person name="Pitluck S."/>
            <person name="Peters L."/>
            <person name="Mikhailova N."/>
            <person name="Held B."/>
            <person name="Detter J.C."/>
            <person name="Han C."/>
            <person name="Tapia R."/>
            <person name="Land M."/>
            <person name="Hauser L."/>
            <person name="Kyrpides N."/>
            <person name="Ivanova N."/>
            <person name="Pagani I."/>
            <person name="Samuel K."/>
            <person name="Teske A."/>
            <person name="Mueller J."/>
            <person name="Woyke T."/>
        </authorList>
    </citation>
    <scope>NUCLEOTIDE SEQUENCE [LARGE SCALE GENOMIC DNA]</scope>
    <source>
        <strain evidence="1 2">B18LD</strain>
    </source>
</reference>
<protein>
    <recommendedName>
        <fullName evidence="3">DUF3305 domain-containing protein</fullName>
    </recommendedName>
</protein>
<dbReference type="AlphaFoldDB" id="I3CBG4"/>